<gene>
    <name evidence="1" type="ORF">KUCAC02_028433</name>
</gene>
<accession>A0ACB9X1U6</accession>
<evidence type="ECO:0000313" key="1">
    <source>
        <dbReference type="EMBL" id="KAI4820456.1"/>
    </source>
</evidence>
<comment type="caution">
    <text evidence="1">The sequence shown here is derived from an EMBL/GenBank/DDBJ whole genome shotgun (WGS) entry which is preliminary data.</text>
</comment>
<organism evidence="1 2">
    <name type="scientific">Chaenocephalus aceratus</name>
    <name type="common">Blackfin icefish</name>
    <name type="synonym">Chaenichthys aceratus</name>
    <dbReference type="NCBI Taxonomy" id="36190"/>
    <lineage>
        <taxon>Eukaryota</taxon>
        <taxon>Metazoa</taxon>
        <taxon>Chordata</taxon>
        <taxon>Craniata</taxon>
        <taxon>Vertebrata</taxon>
        <taxon>Euteleostomi</taxon>
        <taxon>Actinopterygii</taxon>
        <taxon>Neopterygii</taxon>
        <taxon>Teleostei</taxon>
        <taxon>Neoteleostei</taxon>
        <taxon>Acanthomorphata</taxon>
        <taxon>Eupercaria</taxon>
        <taxon>Perciformes</taxon>
        <taxon>Notothenioidei</taxon>
        <taxon>Channichthyidae</taxon>
        <taxon>Chaenocephalus</taxon>
    </lineage>
</organism>
<keyword evidence="2" id="KW-1185">Reference proteome</keyword>
<proteinExistence type="predicted"/>
<sequence>MELLSQLQEKLIGASSDSETSTLIGHVEQLFKIADPNGCSQPIKMMGGRSFRRLTAICSTFVRVSCHSFPGPALDQLLLQSWGLGALQEALLRTGGWRDSPHLLMGGGSQTKEGEEEGKNRGILRGILDILQPQLTKDLWHRYEAVKLVFAWTLLQTTSDKRTAFWEYAVCIILYSTRLLLICVSSTEQKFSTRCYSNIFRVLSCLLDLLVVLEKPPSSLAPSSSRRKPCRHDDVAPSGPDSMEAEHRSERRRVYASALPLSHRQDGRGGCRHLRQVERGGLETWRSQIHLKRRERLKIREGAWLLSDTNWDDREVFQCSSRTSEHNIFPLKT</sequence>
<dbReference type="Proteomes" id="UP001057452">
    <property type="component" value="Chromosome 9"/>
</dbReference>
<protein>
    <submittedName>
        <fullName evidence="1">Uncharacterized protein</fullName>
    </submittedName>
</protein>
<evidence type="ECO:0000313" key="2">
    <source>
        <dbReference type="Proteomes" id="UP001057452"/>
    </source>
</evidence>
<name>A0ACB9X1U6_CHAAC</name>
<dbReference type="EMBL" id="CM043793">
    <property type="protein sequence ID" value="KAI4820456.1"/>
    <property type="molecule type" value="Genomic_DNA"/>
</dbReference>
<reference evidence="1" key="1">
    <citation type="submission" date="2022-05" db="EMBL/GenBank/DDBJ databases">
        <title>Chromosome-level genome of Chaenocephalus aceratus.</title>
        <authorList>
            <person name="Park H."/>
        </authorList>
    </citation>
    <scope>NUCLEOTIDE SEQUENCE</scope>
    <source>
        <strain evidence="1">KU_202001</strain>
    </source>
</reference>